<dbReference type="PANTHER" id="PTHR46212">
    <property type="entry name" value="PEFLIN"/>
    <property type="match status" value="1"/>
</dbReference>
<accession>A0A443R7A5</accession>
<dbReference type="InterPro" id="IPR002048">
    <property type="entry name" value="EF_hand_dom"/>
</dbReference>
<evidence type="ECO:0000259" key="6">
    <source>
        <dbReference type="PROSITE" id="PS50222"/>
    </source>
</evidence>
<keyword evidence="3" id="KW-0479">Metal-binding</keyword>
<sequence length="179" mass="21372">MNTTEPDFDLIAKVRRFFQQLDENGEGVITEEHLQEALLDICDCDDQRTIDYIIRYITENYGSRDGKFNLQQFYEVYRLIGQLMFTFNKFGSNRLRKEQVKSVLSQFGWSDLSDLTINSIFETFDTSKRKSLNLLEYIRMCLALWEMTKIFKRRDVNQTGVIVIDYQEFIRCICKFMNK</sequence>
<keyword evidence="4" id="KW-0677">Repeat</keyword>
<feature type="domain" description="EF-hand" evidence="6">
    <location>
        <begin position="9"/>
        <end position="44"/>
    </location>
</feature>
<dbReference type="InterPro" id="IPR011992">
    <property type="entry name" value="EF-hand-dom_pair"/>
</dbReference>
<dbReference type="PANTHER" id="PTHR46212:SF3">
    <property type="entry name" value="GH27120P"/>
    <property type="match status" value="1"/>
</dbReference>
<evidence type="ECO:0000256" key="2">
    <source>
        <dbReference type="ARBA" id="ARBA00022490"/>
    </source>
</evidence>
<dbReference type="STRING" id="1965070.A0A443R7A5"/>
<dbReference type="InterPro" id="IPR051426">
    <property type="entry name" value="Peflin/Sorcin_CaBP"/>
</dbReference>
<evidence type="ECO:0000256" key="5">
    <source>
        <dbReference type="ARBA" id="ARBA00022837"/>
    </source>
</evidence>
<organism evidence="7 8">
    <name type="scientific">Dinothrombium tinctorium</name>
    <dbReference type="NCBI Taxonomy" id="1965070"/>
    <lineage>
        <taxon>Eukaryota</taxon>
        <taxon>Metazoa</taxon>
        <taxon>Ecdysozoa</taxon>
        <taxon>Arthropoda</taxon>
        <taxon>Chelicerata</taxon>
        <taxon>Arachnida</taxon>
        <taxon>Acari</taxon>
        <taxon>Acariformes</taxon>
        <taxon>Trombidiformes</taxon>
        <taxon>Prostigmata</taxon>
        <taxon>Anystina</taxon>
        <taxon>Parasitengona</taxon>
        <taxon>Trombidioidea</taxon>
        <taxon>Trombidiidae</taxon>
        <taxon>Dinothrombium</taxon>
    </lineage>
</organism>
<comment type="caution">
    <text evidence="7">The sequence shown here is derived from an EMBL/GenBank/DDBJ whole genome shotgun (WGS) entry which is preliminary data.</text>
</comment>
<proteinExistence type="predicted"/>
<dbReference type="GO" id="GO:0005737">
    <property type="term" value="C:cytoplasm"/>
    <property type="evidence" value="ECO:0007669"/>
    <property type="project" value="UniProtKB-SubCell"/>
</dbReference>
<evidence type="ECO:0000256" key="3">
    <source>
        <dbReference type="ARBA" id="ARBA00022723"/>
    </source>
</evidence>
<evidence type="ECO:0000313" key="7">
    <source>
        <dbReference type="EMBL" id="RWS11158.1"/>
    </source>
</evidence>
<dbReference type="OrthoDB" id="186625at2759"/>
<dbReference type="EMBL" id="NCKU01001821">
    <property type="protein sequence ID" value="RWS11158.1"/>
    <property type="molecule type" value="Genomic_DNA"/>
</dbReference>
<keyword evidence="5" id="KW-0106">Calcium</keyword>
<dbReference type="SUPFAM" id="SSF47473">
    <property type="entry name" value="EF-hand"/>
    <property type="match status" value="1"/>
</dbReference>
<keyword evidence="8" id="KW-1185">Reference proteome</keyword>
<reference evidence="7 8" key="1">
    <citation type="journal article" date="2018" name="Gigascience">
        <title>Genomes of trombidid mites reveal novel predicted allergens and laterally-transferred genes associated with secondary metabolism.</title>
        <authorList>
            <person name="Dong X."/>
            <person name="Chaisiri K."/>
            <person name="Xia D."/>
            <person name="Armstrong S.D."/>
            <person name="Fang Y."/>
            <person name="Donnelly M.J."/>
            <person name="Kadowaki T."/>
            <person name="McGarry J.W."/>
            <person name="Darby A.C."/>
            <person name="Makepeace B.L."/>
        </authorList>
    </citation>
    <scope>NUCLEOTIDE SEQUENCE [LARGE SCALE GENOMIC DNA]</scope>
    <source>
        <strain evidence="7">UoL-WK</strain>
    </source>
</reference>
<protein>
    <submittedName>
        <fullName evidence="7">Programmed cell death protein 6-like protein</fullName>
    </submittedName>
</protein>
<evidence type="ECO:0000313" key="8">
    <source>
        <dbReference type="Proteomes" id="UP000285301"/>
    </source>
</evidence>
<dbReference type="AlphaFoldDB" id="A0A443R7A5"/>
<dbReference type="GO" id="GO:0005509">
    <property type="term" value="F:calcium ion binding"/>
    <property type="evidence" value="ECO:0007669"/>
    <property type="project" value="InterPro"/>
</dbReference>
<comment type="subcellular location">
    <subcellularLocation>
        <location evidence="1">Cytoplasm</location>
    </subcellularLocation>
</comment>
<keyword evidence="2" id="KW-0963">Cytoplasm</keyword>
<gene>
    <name evidence="7" type="ORF">B4U79_17556</name>
</gene>
<dbReference type="Proteomes" id="UP000285301">
    <property type="component" value="Unassembled WGS sequence"/>
</dbReference>
<dbReference type="PROSITE" id="PS50222">
    <property type="entry name" value="EF_HAND_2"/>
    <property type="match status" value="1"/>
</dbReference>
<evidence type="ECO:0000256" key="4">
    <source>
        <dbReference type="ARBA" id="ARBA00022737"/>
    </source>
</evidence>
<name>A0A443R7A5_9ACAR</name>
<dbReference type="Gene3D" id="1.10.238.10">
    <property type="entry name" value="EF-hand"/>
    <property type="match status" value="1"/>
</dbReference>
<evidence type="ECO:0000256" key="1">
    <source>
        <dbReference type="ARBA" id="ARBA00004496"/>
    </source>
</evidence>